<dbReference type="InterPro" id="IPR016477">
    <property type="entry name" value="Fructo-/Ketosamine-3-kinase"/>
</dbReference>
<dbReference type="Pfam" id="PF03881">
    <property type="entry name" value="Fructosamin_kin"/>
    <property type="match status" value="1"/>
</dbReference>
<dbReference type="eggNOG" id="COG3001">
    <property type="taxonomic scope" value="Bacteria"/>
</dbReference>
<keyword evidence="2" id="KW-0808">Transferase</keyword>
<gene>
    <name evidence="3" type="ORF">C41B8_13045</name>
</gene>
<dbReference type="PATRIC" id="fig|1304275.5.peg.2664"/>
<keyword evidence="4" id="KW-1185">Reference proteome</keyword>
<name>A0A084IJ90_SALHC</name>
<dbReference type="OrthoDB" id="5291879at2"/>
<dbReference type="Gene3D" id="3.90.1200.10">
    <property type="match status" value="1"/>
</dbReference>
<comment type="similarity">
    <text evidence="1 2">Belongs to the fructosamine kinase family.</text>
</comment>
<sequence>MSDWAAIEHAISAATGRAFSIDDRRAALGGDINEAHILGDGERRFFVKTNRPERRDMFEAEAAGLVELRQATLLRVPEPITVDATGELAFIVLEYVPLARPTRESMTRLGEGLAELHGIVATRHGWDRDNTLGPNPQHNARHADWTEFWRENRLAVMLDALAPDYPDVARDGDRLLAVLPDLLSGHKPEASLLHGDLWGGNAGMDEDGRPVIYDPAVYYGDRETDLALTELFGGFSPDFYEAYWGAWPAAAGYREIRRPLYQLHHLLNHARLFGGGYAAQARRVMNQLIARA</sequence>
<comment type="caution">
    <text evidence="3">The sequence shown here is derived from an EMBL/GenBank/DDBJ whole genome shotgun (WGS) entry which is preliminary data.</text>
</comment>
<accession>A0A084IJ90</accession>
<dbReference type="Proteomes" id="UP000028302">
    <property type="component" value="Unassembled WGS sequence"/>
</dbReference>
<reference evidence="3 4" key="1">
    <citation type="submission" date="2013-03" db="EMBL/GenBank/DDBJ databases">
        <title>Salinisphaera hydrothermalis C41B8 Genome Sequencing.</title>
        <authorList>
            <person name="Li C."/>
            <person name="Lai Q."/>
            <person name="Shao Z."/>
        </authorList>
    </citation>
    <scope>NUCLEOTIDE SEQUENCE [LARGE SCALE GENOMIC DNA]</scope>
    <source>
        <strain evidence="3 4">C41B8</strain>
    </source>
</reference>
<dbReference type="STRING" id="1304275.C41B8_13045"/>
<dbReference type="PANTHER" id="PTHR12149">
    <property type="entry name" value="FRUCTOSAMINE 3 KINASE-RELATED PROTEIN"/>
    <property type="match status" value="1"/>
</dbReference>
<evidence type="ECO:0000256" key="1">
    <source>
        <dbReference type="ARBA" id="ARBA00009460"/>
    </source>
</evidence>
<evidence type="ECO:0000256" key="2">
    <source>
        <dbReference type="PIRNR" id="PIRNR006221"/>
    </source>
</evidence>
<organism evidence="3 4">
    <name type="scientific">Salinisphaera hydrothermalis (strain C41B8)</name>
    <dbReference type="NCBI Taxonomy" id="1304275"/>
    <lineage>
        <taxon>Bacteria</taxon>
        <taxon>Pseudomonadati</taxon>
        <taxon>Pseudomonadota</taxon>
        <taxon>Gammaproteobacteria</taxon>
        <taxon>Salinisphaerales</taxon>
        <taxon>Salinisphaeraceae</taxon>
        <taxon>Salinisphaera</taxon>
    </lineage>
</organism>
<evidence type="ECO:0000313" key="3">
    <source>
        <dbReference type="EMBL" id="KEZ76774.1"/>
    </source>
</evidence>
<dbReference type="EMBL" id="APNK01000022">
    <property type="protein sequence ID" value="KEZ76774.1"/>
    <property type="molecule type" value="Genomic_DNA"/>
</dbReference>
<proteinExistence type="inferred from homology"/>
<dbReference type="PIRSF" id="PIRSF006221">
    <property type="entry name" value="Ketosamine-3-kinase"/>
    <property type="match status" value="1"/>
</dbReference>
<protein>
    <submittedName>
        <fullName evidence="3">Fructosamine kinase</fullName>
    </submittedName>
</protein>
<dbReference type="AlphaFoldDB" id="A0A084IJ90"/>
<evidence type="ECO:0000313" key="4">
    <source>
        <dbReference type="Proteomes" id="UP000028302"/>
    </source>
</evidence>
<dbReference type="InterPro" id="IPR011009">
    <property type="entry name" value="Kinase-like_dom_sf"/>
</dbReference>
<dbReference type="GO" id="GO:0016301">
    <property type="term" value="F:kinase activity"/>
    <property type="evidence" value="ECO:0007669"/>
    <property type="project" value="UniProtKB-UniRule"/>
</dbReference>
<dbReference type="SUPFAM" id="SSF56112">
    <property type="entry name" value="Protein kinase-like (PK-like)"/>
    <property type="match status" value="1"/>
</dbReference>
<dbReference type="PANTHER" id="PTHR12149:SF8">
    <property type="entry name" value="PROTEIN-RIBULOSAMINE 3-KINASE"/>
    <property type="match status" value="1"/>
</dbReference>
<dbReference type="RefSeq" id="WP_037339023.1">
    <property type="nucleotide sequence ID" value="NZ_APNK01000022.1"/>
</dbReference>
<dbReference type="Gene3D" id="3.30.200.20">
    <property type="entry name" value="Phosphorylase Kinase, domain 1"/>
    <property type="match status" value="1"/>
</dbReference>
<keyword evidence="2 3" id="KW-0418">Kinase</keyword>